<evidence type="ECO:0000313" key="3">
    <source>
        <dbReference type="Proteomes" id="UP000235388"/>
    </source>
</evidence>
<dbReference type="STRING" id="200324.A0A2N5UE31"/>
<name>A0A2N5UE31_9BASI</name>
<gene>
    <name evidence="2" type="ORF">PCANC_15810</name>
</gene>
<comment type="caution">
    <text evidence="2">The sequence shown here is derived from an EMBL/GenBank/DDBJ whole genome shotgun (WGS) entry which is preliminary data.</text>
</comment>
<evidence type="ECO:0000313" key="2">
    <source>
        <dbReference type="EMBL" id="PLW35981.1"/>
    </source>
</evidence>
<feature type="compositionally biased region" description="Basic and acidic residues" evidence="1">
    <location>
        <begin position="103"/>
        <end position="119"/>
    </location>
</feature>
<proteinExistence type="predicted"/>
<dbReference type="Proteomes" id="UP000235388">
    <property type="component" value="Unassembled WGS sequence"/>
</dbReference>
<sequence length="134" mass="14844">MSSQSTKVPCSSTSDNIIYLPSPPTQDSHPLVSYIYAFVPLPFTEALPTPAKSNRPVNSLNLVRRLDGVAPSFPTNPIKFTVPGNTRADAMKFVTAMKATVRWSDERDTQHPNERDKKQPAVLPWPQPSRKGRG</sequence>
<accession>A0A2N5UE31</accession>
<organism evidence="2 3">
    <name type="scientific">Puccinia coronata f. sp. avenae</name>
    <dbReference type="NCBI Taxonomy" id="200324"/>
    <lineage>
        <taxon>Eukaryota</taxon>
        <taxon>Fungi</taxon>
        <taxon>Dikarya</taxon>
        <taxon>Basidiomycota</taxon>
        <taxon>Pucciniomycotina</taxon>
        <taxon>Pucciniomycetes</taxon>
        <taxon>Pucciniales</taxon>
        <taxon>Pucciniaceae</taxon>
        <taxon>Puccinia</taxon>
    </lineage>
</organism>
<dbReference type="AlphaFoldDB" id="A0A2N5UE31"/>
<reference evidence="2 3" key="1">
    <citation type="submission" date="2017-11" db="EMBL/GenBank/DDBJ databases">
        <title>De novo assembly and phasing of dikaryotic genomes from two isolates of Puccinia coronata f. sp. avenae, the causal agent of oat crown rust.</title>
        <authorList>
            <person name="Miller M.E."/>
            <person name="Zhang Y."/>
            <person name="Omidvar V."/>
            <person name="Sperschneider J."/>
            <person name="Schwessinger B."/>
            <person name="Raley C."/>
            <person name="Palmer J.M."/>
            <person name="Garnica D."/>
            <person name="Upadhyaya N."/>
            <person name="Rathjen J."/>
            <person name="Taylor J.M."/>
            <person name="Park R.F."/>
            <person name="Dodds P.N."/>
            <person name="Hirsch C.D."/>
            <person name="Kianian S.F."/>
            <person name="Figueroa M."/>
        </authorList>
    </citation>
    <scope>NUCLEOTIDE SEQUENCE [LARGE SCALE GENOMIC DNA]</scope>
    <source>
        <strain evidence="2">12NC29</strain>
    </source>
</reference>
<evidence type="ECO:0000256" key="1">
    <source>
        <dbReference type="SAM" id="MobiDB-lite"/>
    </source>
</evidence>
<keyword evidence="3" id="KW-1185">Reference proteome</keyword>
<feature type="region of interest" description="Disordered" evidence="1">
    <location>
        <begin position="103"/>
        <end position="134"/>
    </location>
</feature>
<dbReference type="EMBL" id="PGCJ01000247">
    <property type="protein sequence ID" value="PLW35981.1"/>
    <property type="molecule type" value="Genomic_DNA"/>
</dbReference>
<protein>
    <submittedName>
        <fullName evidence="2">Uncharacterized protein</fullName>
    </submittedName>
</protein>